<name>A0ACC5T3T3_ENSAD</name>
<sequence>MAQLIGASIVMTFTSILIGWIIKKRSDMSIFASRLIGLTVMMFVAPAIYFLTSDTPYFQAFFTYGLGALIAGTIFYFSRSKRQPS</sequence>
<gene>
    <name evidence="1" type="ORF">J2Z19_005514</name>
</gene>
<dbReference type="EMBL" id="JAGGJR010000012">
    <property type="protein sequence ID" value="MBP1875777.1"/>
    <property type="molecule type" value="Genomic_DNA"/>
</dbReference>
<evidence type="ECO:0000313" key="2">
    <source>
        <dbReference type="Proteomes" id="UP000823773"/>
    </source>
</evidence>
<keyword evidence="2" id="KW-1185">Reference proteome</keyword>
<proteinExistence type="predicted"/>
<dbReference type="Proteomes" id="UP000823773">
    <property type="component" value="Unassembled WGS sequence"/>
</dbReference>
<protein>
    <submittedName>
        <fullName evidence="1">Membrane protein</fullName>
    </submittedName>
</protein>
<reference evidence="1" key="1">
    <citation type="submission" date="2021-03" db="EMBL/GenBank/DDBJ databases">
        <title>Genomic Encyclopedia of Type Strains, Phase IV (KMG-IV): sequencing the most valuable type-strain genomes for metagenomic binning, comparative biology and taxonomic classification.</title>
        <authorList>
            <person name="Goeker M."/>
        </authorList>
    </citation>
    <scope>NUCLEOTIDE SEQUENCE</scope>
    <source>
        <strain evidence="1">DSM 18131</strain>
    </source>
</reference>
<accession>A0ACC5T3T3</accession>
<comment type="caution">
    <text evidence="1">The sequence shown here is derived from an EMBL/GenBank/DDBJ whole genome shotgun (WGS) entry which is preliminary data.</text>
</comment>
<organism evidence="1 2">
    <name type="scientific">Ensifer adhaerens</name>
    <name type="common">Sinorhizobium morelense</name>
    <dbReference type="NCBI Taxonomy" id="106592"/>
    <lineage>
        <taxon>Bacteria</taxon>
        <taxon>Pseudomonadati</taxon>
        <taxon>Pseudomonadota</taxon>
        <taxon>Alphaproteobacteria</taxon>
        <taxon>Hyphomicrobiales</taxon>
        <taxon>Rhizobiaceae</taxon>
        <taxon>Sinorhizobium/Ensifer group</taxon>
        <taxon>Ensifer</taxon>
    </lineage>
</organism>
<evidence type="ECO:0000313" key="1">
    <source>
        <dbReference type="EMBL" id="MBP1875777.1"/>
    </source>
</evidence>